<keyword evidence="1" id="KW-0472">Membrane</keyword>
<comment type="caution">
    <text evidence="2">The sequence shown here is derived from an EMBL/GenBank/DDBJ whole genome shotgun (WGS) entry which is preliminary data.</text>
</comment>
<evidence type="ECO:0000256" key="1">
    <source>
        <dbReference type="SAM" id="Phobius"/>
    </source>
</evidence>
<dbReference type="RefSeq" id="WP_118011419.1">
    <property type="nucleotide sequence ID" value="NZ_QSGD01000022.1"/>
</dbReference>
<reference evidence="2 3" key="1">
    <citation type="submission" date="2018-08" db="EMBL/GenBank/DDBJ databases">
        <title>A genome reference for cultivated species of the human gut microbiota.</title>
        <authorList>
            <person name="Zou Y."/>
            <person name="Xue W."/>
            <person name="Luo G."/>
        </authorList>
    </citation>
    <scope>NUCLEOTIDE SEQUENCE [LARGE SCALE GENOMIC DNA]</scope>
    <source>
        <strain evidence="2 3">AM42-13AC</strain>
    </source>
</reference>
<dbReference type="EMBL" id="QSGD01000022">
    <property type="protein sequence ID" value="RHB05435.1"/>
    <property type="molecule type" value="Genomic_DNA"/>
</dbReference>
<feature type="transmembrane region" description="Helical" evidence="1">
    <location>
        <begin position="7"/>
        <end position="32"/>
    </location>
</feature>
<accession>A0A413UCC4</accession>
<organism evidence="2 3">
    <name type="scientific">Holdemanella biformis</name>
    <dbReference type="NCBI Taxonomy" id="1735"/>
    <lineage>
        <taxon>Bacteria</taxon>
        <taxon>Bacillati</taxon>
        <taxon>Bacillota</taxon>
        <taxon>Erysipelotrichia</taxon>
        <taxon>Erysipelotrichales</taxon>
        <taxon>Erysipelotrichaceae</taxon>
        <taxon>Holdemanella</taxon>
    </lineage>
</organism>
<dbReference type="Proteomes" id="UP000285288">
    <property type="component" value="Unassembled WGS sequence"/>
</dbReference>
<keyword evidence="1" id="KW-0812">Transmembrane</keyword>
<evidence type="ECO:0000313" key="2">
    <source>
        <dbReference type="EMBL" id="RHB05435.1"/>
    </source>
</evidence>
<keyword evidence="1" id="KW-1133">Transmembrane helix</keyword>
<sequence>MKINEEFIMLVMAGAGLLIVLALCMAALYKWITFLNGKMTRYGMHVHQMLKTDESDNKNVNKGD</sequence>
<protein>
    <submittedName>
        <fullName evidence="2">Uncharacterized protein</fullName>
    </submittedName>
</protein>
<gene>
    <name evidence="2" type="ORF">DW907_06680</name>
</gene>
<dbReference type="AlphaFoldDB" id="A0A413UCC4"/>
<name>A0A413UCC4_9FIRM</name>
<evidence type="ECO:0000313" key="3">
    <source>
        <dbReference type="Proteomes" id="UP000285288"/>
    </source>
</evidence>
<proteinExistence type="predicted"/>